<feature type="chain" id="PRO_5002735566" description="Pentapeptide repeat-containing protein" evidence="1">
    <location>
        <begin position="30"/>
        <end position="183"/>
    </location>
</feature>
<feature type="signal peptide" evidence="1">
    <location>
        <begin position="1"/>
        <end position="29"/>
    </location>
</feature>
<protein>
    <recommendedName>
        <fullName evidence="4">Pentapeptide repeat-containing protein</fullName>
    </recommendedName>
</protein>
<organism evidence="2 3">
    <name type="scientific">Prochlorococcus marinus (strain MIT 9211)</name>
    <dbReference type="NCBI Taxonomy" id="93059"/>
    <lineage>
        <taxon>Bacteria</taxon>
        <taxon>Bacillati</taxon>
        <taxon>Cyanobacteriota</taxon>
        <taxon>Cyanophyceae</taxon>
        <taxon>Synechococcales</taxon>
        <taxon>Prochlorococcaceae</taxon>
        <taxon>Prochlorococcus</taxon>
    </lineage>
</organism>
<evidence type="ECO:0000313" key="3">
    <source>
        <dbReference type="Proteomes" id="UP000000788"/>
    </source>
</evidence>
<dbReference type="EMBL" id="CP000878">
    <property type="protein sequence ID" value="ABX09084.1"/>
    <property type="molecule type" value="Genomic_DNA"/>
</dbReference>
<accession>A9BB72</accession>
<proteinExistence type="predicted"/>
<keyword evidence="3" id="KW-1185">Reference proteome</keyword>
<dbReference type="AlphaFoldDB" id="A9BB72"/>
<dbReference type="PANTHER" id="PTHR47200:SF2">
    <property type="entry name" value="THYLAKOID LUMENAL 15 KDA PROTEIN 1, CHLOROPLASTIC"/>
    <property type="match status" value="1"/>
</dbReference>
<name>A9BB72_PROM4</name>
<reference evidence="2 3" key="1">
    <citation type="journal article" date="2007" name="PLoS Genet.">
        <title>Patterns and implications of gene gain and loss in the evolution of Prochlorococcus.</title>
        <authorList>
            <person name="Kettler G.C."/>
            <person name="Martiny A.C."/>
            <person name="Huang K."/>
            <person name="Zucker J."/>
            <person name="Coleman M.L."/>
            <person name="Rodrigue S."/>
            <person name="Chen F."/>
            <person name="Lapidus A."/>
            <person name="Ferriera S."/>
            <person name="Johnson J."/>
            <person name="Steglich C."/>
            <person name="Church G.M."/>
            <person name="Richardson P."/>
            <person name="Chisholm S.W."/>
        </authorList>
    </citation>
    <scope>NUCLEOTIDE SEQUENCE [LARGE SCALE GENOMIC DNA]</scope>
    <source>
        <strain evidence="3">MIT 9211</strain>
    </source>
</reference>
<gene>
    <name evidence="2" type="ordered locus">P9211_11531</name>
</gene>
<keyword evidence="1" id="KW-0732">Signal</keyword>
<dbReference type="PANTHER" id="PTHR47200">
    <property type="entry name" value="THYLAKOID LUMENAL 15 KDA PROTEIN 1, CHLOROPLASTIC"/>
    <property type="match status" value="1"/>
</dbReference>
<dbReference type="SUPFAM" id="SSF141571">
    <property type="entry name" value="Pentapeptide repeat-like"/>
    <property type="match status" value="1"/>
</dbReference>
<dbReference type="KEGG" id="pmj:P9211_11531"/>
<dbReference type="InterPro" id="IPR044213">
    <property type="entry name" value="At2g44920-like"/>
</dbReference>
<dbReference type="HOGENOM" id="CLU_066336_3_1_3"/>
<evidence type="ECO:0008006" key="4">
    <source>
        <dbReference type="Google" id="ProtNLM"/>
    </source>
</evidence>
<evidence type="ECO:0000256" key="1">
    <source>
        <dbReference type="SAM" id="SignalP"/>
    </source>
</evidence>
<dbReference type="eggNOG" id="COG1357">
    <property type="taxonomic scope" value="Bacteria"/>
</dbReference>
<sequence>MIKYRLLLRLVAFLLGGFLLITPYSSAHAVLQEGDEVPNYVRSQITGIDLHGQDLSKSSIAGATARDANLSDVDLHGTVVTLADLKGSNLNGIDLTDTLSDRVNFQKTDLRNAVLVNMIASGSSFAGALIAGADFSDSVLDRDDQRNLCEIAEGVNPKTGIATRDSLECSDNLGGYKPAMPGS</sequence>
<dbReference type="OrthoDB" id="7872756at2"/>
<dbReference type="RefSeq" id="WP_012195705.1">
    <property type="nucleotide sequence ID" value="NC_009976.1"/>
</dbReference>
<dbReference type="Proteomes" id="UP000000788">
    <property type="component" value="Chromosome"/>
</dbReference>
<evidence type="ECO:0000313" key="2">
    <source>
        <dbReference type="EMBL" id="ABX09084.1"/>
    </source>
</evidence>
<dbReference type="InterPro" id="IPR001646">
    <property type="entry name" value="5peptide_repeat"/>
</dbReference>
<dbReference type="STRING" id="93059.P9211_11531"/>
<dbReference type="Gene3D" id="2.160.20.80">
    <property type="entry name" value="E3 ubiquitin-protein ligase SopA"/>
    <property type="match status" value="1"/>
</dbReference>
<dbReference type="Pfam" id="PF00805">
    <property type="entry name" value="Pentapeptide"/>
    <property type="match status" value="2"/>
</dbReference>